<evidence type="ECO:0000256" key="4">
    <source>
        <dbReference type="ARBA" id="ARBA00022833"/>
    </source>
</evidence>
<accession>A0ABN8INE7</accession>
<feature type="non-terminal residue" evidence="9">
    <location>
        <position position="985"/>
    </location>
</feature>
<feature type="domain" description="C2H2-type" evidence="8">
    <location>
        <begin position="938"/>
        <end position="966"/>
    </location>
</feature>
<dbReference type="EMBL" id="OW152841">
    <property type="protein sequence ID" value="CAH2062494.1"/>
    <property type="molecule type" value="Genomic_DNA"/>
</dbReference>
<dbReference type="PROSITE" id="PS00028">
    <property type="entry name" value="ZINC_FINGER_C2H2_1"/>
    <property type="match status" value="15"/>
</dbReference>
<name>A0ABN8INE7_9NEOP</name>
<evidence type="ECO:0000313" key="10">
    <source>
        <dbReference type="Proteomes" id="UP000837857"/>
    </source>
</evidence>
<dbReference type="PROSITE" id="PS50157">
    <property type="entry name" value="ZINC_FINGER_C2H2_2"/>
    <property type="match status" value="15"/>
</dbReference>
<evidence type="ECO:0000313" key="9">
    <source>
        <dbReference type="EMBL" id="CAH2062494.1"/>
    </source>
</evidence>
<keyword evidence="3 5" id="KW-0863">Zinc-finger</keyword>
<evidence type="ECO:0000256" key="6">
    <source>
        <dbReference type="SAM" id="Coils"/>
    </source>
</evidence>
<feature type="domain" description="C2H2-type" evidence="8">
    <location>
        <begin position="659"/>
        <end position="686"/>
    </location>
</feature>
<dbReference type="Pfam" id="PF13912">
    <property type="entry name" value="zf-C2H2_6"/>
    <property type="match status" value="2"/>
</dbReference>
<proteinExistence type="predicted"/>
<feature type="compositionally biased region" description="Pro residues" evidence="7">
    <location>
        <begin position="431"/>
        <end position="440"/>
    </location>
</feature>
<feature type="domain" description="C2H2-type" evidence="8">
    <location>
        <begin position="558"/>
        <end position="585"/>
    </location>
</feature>
<keyword evidence="2" id="KW-0677">Repeat</keyword>
<feature type="domain" description="C2H2-type" evidence="8">
    <location>
        <begin position="180"/>
        <end position="207"/>
    </location>
</feature>
<feature type="domain" description="C2H2-type" evidence="8">
    <location>
        <begin position="323"/>
        <end position="350"/>
    </location>
</feature>
<feature type="domain" description="C2H2-type" evidence="8">
    <location>
        <begin position="688"/>
        <end position="715"/>
    </location>
</feature>
<feature type="region of interest" description="Disordered" evidence="7">
    <location>
        <begin position="427"/>
        <end position="451"/>
    </location>
</feature>
<evidence type="ECO:0000256" key="7">
    <source>
        <dbReference type="SAM" id="MobiDB-lite"/>
    </source>
</evidence>
<dbReference type="PANTHER" id="PTHR24379">
    <property type="entry name" value="KRAB AND ZINC FINGER DOMAIN-CONTAINING"/>
    <property type="match status" value="1"/>
</dbReference>
<evidence type="ECO:0000259" key="8">
    <source>
        <dbReference type="PROSITE" id="PS50157"/>
    </source>
</evidence>
<dbReference type="Pfam" id="PF00096">
    <property type="entry name" value="zf-C2H2"/>
    <property type="match status" value="5"/>
</dbReference>
<reference evidence="9" key="1">
    <citation type="submission" date="2022-03" db="EMBL/GenBank/DDBJ databases">
        <authorList>
            <person name="Martin H S."/>
        </authorList>
    </citation>
    <scope>NUCLEOTIDE SEQUENCE</scope>
</reference>
<feature type="domain" description="C2H2-type" evidence="8">
    <location>
        <begin position="379"/>
        <end position="407"/>
    </location>
</feature>
<keyword evidence="1" id="KW-0479">Metal-binding</keyword>
<protein>
    <recommendedName>
        <fullName evidence="8">C2H2-type domain-containing protein</fullName>
    </recommendedName>
</protein>
<dbReference type="InterPro" id="IPR013087">
    <property type="entry name" value="Znf_C2H2_type"/>
</dbReference>
<organism evidence="9 10">
    <name type="scientific">Iphiclides podalirius</name>
    <name type="common">scarce swallowtail</name>
    <dbReference type="NCBI Taxonomy" id="110791"/>
    <lineage>
        <taxon>Eukaryota</taxon>
        <taxon>Metazoa</taxon>
        <taxon>Ecdysozoa</taxon>
        <taxon>Arthropoda</taxon>
        <taxon>Hexapoda</taxon>
        <taxon>Insecta</taxon>
        <taxon>Pterygota</taxon>
        <taxon>Neoptera</taxon>
        <taxon>Endopterygota</taxon>
        <taxon>Lepidoptera</taxon>
        <taxon>Glossata</taxon>
        <taxon>Ditrysia</taxon>
        <taxon>Papilionoidea</taxon>
        <taxon>Papilionidae</taxon>
        <taxon>Papilioninae</taxon>
        <taxon>Iphiclides</taxon>
    </lineage>
</organism>
<dbReference type="PANTHER" id="PTHR24379:SF127">
    <property type="entry name" value="BLOODY FINGERS-RELATED"/>
    <property type="match status" value="1"/>
</dbReference>
<keyword evidence="4" id="KW-0862">Zinc</keyword>
<evidence type="ECO:0000256" key="2">
    <source>
        <dbReference type="ARBA" id="ARBA00022737"/>
    </source>
</evidence>
<feature type="domain" description="C2H2-type" evidence="8">
    <location>
        <begin position="716"/>
        <end position="743"/>
    </location>
</feature>
<dbReference type="SUPFAM" id="SSF57667">
    <property type="entry name" value="beta-beta-alpha zinc fingers"/>
    <property type="match status" value="7"/>
</dbReference>
<evidence type="ECO:0000256" key="3">
    <source>
        <dbReference type="ARBA" id="ARBA00022771"/>
    </source>
</evidence>
<gene>
    <name evidence="9" type="ORF">IPOD504_LOCUS12029</name>
</gene>
<feature type="domain" description="C2H2-type" evidence="8">
    <location>
        <begin position="586"/>
        <end position="613"/>
    </location>
</feature>
<keyword evidence="10" id="KW-1185">Reference proteome</keyword>
<feature type="domain" description="C2H2-type" evidence="8">
    <location>
        <begin position="882"/>
        <end position="909"/>
    </location>
</feature>
<dbReference type="SMART" id="SM00355">
    <property type="entry name" value="ZnF_C2H2"/>
    <property type="match status" value="15"/>
</dbReference>
<feature type="compositionally biased region" description="Basic and acidic residues" evidence="7">
    <location>
        <begin position="615"/>
        <end position="643"/>
    </location>
</feature>
<sequence length="985" mass="113106">MAGQSREKKTSLLVFVGVDEVLIFFFHCRASVSFRFEIKMNPNSAFEVDPLANYEYQTYGNCAPPPPNSNLGPYQTANEPYYNYHIKTEPYLFPRDCDNGHNNELSSNSTETKANVADNTSNFSISQLNEYPNDVKENTAENLNVNSPPVASKKIKKECKNGQRSNYMSEKIADSDFPFYGCAVCNISFKLLGDLDRHIATHKERITSYGLRIKNQIKRKKLRKEQKKLKKLMKVKKEKQVKIEIEIKPEDGYIGDTKVEDCKPEVDTCNYYQYPVAESKDKSIADVNQFGKKNQSECKENENIGKSKDKTLQPGDYNLEKMFKCFACQKQFTLSYYLKLHVRSHTDEKPYTCAECGQCFITASKLGRHNKRIHLAIRHQCRICYKYFSRFEYLTRHFDKKHPEDKLEGEPYDYNAILPYLKELEGQLAKPEPPAEPEPAPGSNLWDDWPAEQPPVSYVAEPCRVDGEPVIVAKPLDAGGAPESVEILVDAPNPQFEVEFEVKKEELEEDGAEGADSVKEESFSDEDYFPSDTWAASPKPAEPEPPPRAKRPRAEAPVSCHVCQKSMSSPSYLRVHMRTHTGERPFKCHVCGRGFITSSKMHRHALTHNGSWDDASQKVKQEIKTETEGEEVKKRKKRPKEEPGAEGESQPGRRRKRPHACDFCGKRFLHLETLQVHRRCHDGESPPLKCRFCLASLGDAAALEEHEKTHDGPRPYLCTLCGKGYKKRETMVYHRKQHSAEKQHLCGVCRRAFGSRAKLRQHAAAHRPGRYALRYECPVCAHLFNTQYHVKMHLATHQREGLIVEENRSEILAMVLQNARRIPKHPEAAQPDEAEAEGATDGRSRMCNICGQVFQQFQHLEEHLRSHGDRIALEEEDEVKKHVCQVCNKSFKLHYYLKLHSFTHTKEKPYICQQCGKGFITRGKLKRHLETHSGLKKHQCHICHKFFTRPSYLRIHVRTIHGTQDFNFRLEKYAPRLGQCSAEVS</sequence>
<feature type="domain" description="C2H2-type" evidence="8">
    <location>
        <begin position="744"/>
        <end position="771"/>
    </location>
</feature>
<evidence type="ECO:0000256" key="5">
    <source>
        <dbReference type="PROSITE-ProRule" id="PRU00042"/>
    </source>
</evidence>
<feature type="domain" description="C2H2-type" evidence="8">
    <location>
        <begin position="351"/>
        <end position="379"/>
    </location>
</feature>
<feature type="region of interest" description="Disordered" evidence="7">
    <location>
        <begin position="505"/>
        <end position="562"/>
    </location>
</feature>
<feature type="region of interest" description="Disordered" evidence="7">
    <location>
        <begin position="608"/>
        <end position="658"/>
    </location>
</feature>
<dbReference type="InterPro" id="IPR036236">
    <property type="entry name" value="Znf_C2H2_sf"/>
</dbReference>
<feature type="domain" description="C2H2-type" evidence="8">
    <location>
        <begin position="910"/>
        <end position="937"/>
    </location>
</feature>
<dbReference type="Gene3D" id="3.30.160.60">
    <property type="entry name" value="Classic Zinc Finger"/>
    <property type="match status" value="11"/>
</dbReference>
<keyword evidence="6" id="KW-0175">Coiled coil</keyword>
<feature type="domain" description="C2H2-type" evidence="8">
    <location>
        <begin position="845"/>
        <end position="867"/>
    </location>
</feature>
<dbReference type="Proteomes" id="UP000837857">
    <property type="component" value="Chromosome 29"/>
</dbReference>
<feature type="coiled-coil region" evidence="6">
    <location>
        <begin position="215"/>
        <end position="242"/>
    </location>
</feature>
<evidence type="ECO:0000256" key="1">
    <source>
        <dbReference type="ARBA" id="ARBA00022723"/>
    </source>
</evidence>
<feature type="domain" description="C2H2-type" evidence="8">
    <location>
        <begin position="775"/>
        <end position="802"/>
    </location>
</feature>